<accession>A0A9W4SYS1</accession>
<dbReference type="AlphaFoldDB" id="A0A9W4SYS1"/>
<name>A0A9W4SYS1_9GLOM</name>
<evidence type="ECO:0000313" key="2">
    <source>
        <dbReference type="Proteomes" id="UP001153678"/>
    </source>
</evidence>
<keyword evidence="2" id="KW-1185">Reference proteome</keyword>
<comment type="caution">
    <text evidence="1">The sequence shown here is derived from an EMBL/GenBank/DDBJ whole genome shotgun (WGS) entry which is preliminary data.</text>
</comment>
<sequence length="119" mass="14416">MDQTLFPSDQDYVYERNANSLDNNLFNDIFTQFIERIKAKWHETPEQLLRDFLCQRNKDVKKLNKRGITAKKVKAILWHDASAMLYSNYFFYTPKQCAIKYKNIRQNEKKRVNRKLCMK</sequence>
<protein>
    <submittedName>
        <fullName evidence="1">19796_t:CDS:1</fullName>
    </submittedName>
</protein>
<gene>
    <name evidence="1" type="ORF">FWILDA_LOCUS12146</name>
</gene>
<organism evidence="1 2">
    <name type="scientific">Funneliformis geosporum</name>
    <dbReference type="NCBI Taxonomy" id="1117311"/>
    <lineage>
        <taxon>Eukaryota</taxon>
        <taxon>Fungi</taxon>
        <taxon>Fungi incertae sedis</taxon>
        <taxon>Mucoromycota</taxon>
        <taxon>Glomeromycotina</taxon>
        <taxon>Glomeromycetes</taxon>
        <taxon>Glomerales</taxon>
        <taxon>Glomeraceae</taxon>
        <taxon>Funneliformis</taxon>
    </lineage>
</organism>
<reference evidence="1" key="1">
    <citation type="submission" date="2022-08" db="EMBL/GenBank/DDBJ databases">
        <authorList>
            <person name="Kallberg Y."/>
            <person name="Tangrot J."/>
            <person name="Rosling A."/>
        </authorList>
    </citation>
    <scope>NUCLEOTIDE SEQUENCE</scope>
    <source>
        <strain evidence="1">Wild A</strain>
    </source>
</reference>
<proteinExistence type="predicted"/>
<dbReference type="Proteomes" id="UP001153678">
    <property type="component" value="Unassembled WGS sequence"/>
</dbReference>
<dbReference type="OrthoDB" id="2317665at2759"/>
<evidence type="ECO:0000313" key="1">
    <source>
        <dbReference type="EMBL" id="CAI2185577.1"/>
    </source>
</evidence>
<dbReference type="EMBL" id="CAMKVN010003786">
    <property type="protein sequence ID" value="CAI2185577.1"/>
    <property type="molecule type" value="Genomic_DNA"/>
</dbReference>